<dbReference type="InterPro" id="IPR051937">
    <property type="entry name" value="R3H_domain_containing"/>
</dbReference>
<dbReference type="InterPro" id="IPR035966">
    <property type="entry name" value="PKF_sf"/>
</dbReference>
<dbReference type="AlphaFoldDB" id="A0A835M0X7"/>
<gene>
    <name evidence="3" type="ORF">IFM89_021147</name>
</gene>
<name>A0A835M0X7_9MAGN</name>
<proteinExistence type="predicted"/>
<dbReference type="InterPro" id="IPR001374">
    <property type="entry name" value="R3H_dom"/>
</dbReference>
<accession>A0A835M0X7</accession>
<evidence type="ECO:0000313" key="3">
    <source>
        <dbReference type="EMBL" id="KAF9610209.1"/>
    </source>
</evidence>
<comment type="caution">
    <text evidence="3">The sequence shown here is derived from an EMBL/GenBank/DDBJ whole genome shotgun (WGS) entry which is preliminary data.</text>
</comment>
<dbReference type="Pfam" id="PF01424">
    <property type="entry name" value="R3H"/>
    <property type="match status" value="1"/>
</dbReference>
<dbReference type="PROSITE" id="PS51061">
    <property type="entry name" value="R3H"/>
    <property type="match status" value="1"/>
</dbReference>
<feature type="non-terminal residue" evidence="3">
    <location>
        <position position="219"/>
    </location>
</feature>
<dbReference type="InterPro" id="IPR036867">
    <property type="entry name" value="R3H_dom_sf"/>
</dbReference>
<dbReference type="SUPFAM" id="SSF53784">
    <property type="entry name" value="Phosphofructokinase"/>
    <property type="match status" value="1"/>
</dbReference>
<dbReference type="GO" id="GO:0003872">
    <property type="term" value="F:6-phosphofructokinase activity"/>
    <property type="evidence" value="ECO:0007669"/>
    <property type="project" value="InterPro"/>
</dbReference>
<dbReference type="EMBL" id="JADFTS010000004">
    <property type="protein sequence ID" value="KAF9610209.1"/>
    <property type="molecule type" value="Genomic_DNA"/>
</dbReference>
<dbReference type="Proteomes" id="UP000631114">
    <property type="component" value="Unassembled WGS sequence"/>
</dbReference>
<evidence type="ECO:0000259" key="2">
    <source>
        <dbReference type="PROSITE" id="PS51061"/>
    </source>
</evidence>
<keyword evidence="1" id="KW-0597">Phosphoprotein</keyword>
<keyword evidence="4" id="KW-1185">Reference proteome</keyword>
<dbReference type="GO" id="GO:0003676">
    <property type="term" value="F:nucleic acid binding"/>
    <property type="evidence" value="ECO:0007669"/>
    <property type="project" value="UniProtKB-UniRule"/>
</dbReference>
<organism evidence="3 4">
    <name type="scientific">Coptis chinensis</name>
    <dbReference type="NCBI Taxonomy" id="261450"/>
    <lineage>
        <taxon>Eukaryota</taxon>
        <taxon>Viridiplantae</taxon>
        <taxon>Streptophyta</taxon>
        <taxon>Embryophyta</taxon>
        <taxon>Tracheophyta</taxon>
        <taxon>Spermatophyta</taxon>
        <taxon>Magnoliopsida</taxon>
        <taxon>Ranunculales</taxon>
        <taxon>Ranunculaceae</taxon>
        <taxon>Coptidoideae</taxon>
        <taxon>Coptis</taxon>
    </lineage>
</organism>
<dbReference type="Gene3D" id="3.30.1370.50">
    <property type="entry name" value="R3H-like domain"/>
    <property type="match status" value="1"/>
</dbReference>
<dbReference type="CDD" id="cd02642">
    <property type="entry name" value="R3H_encore_like"/>
    <property type="match status" value="1"/>
</dbReference>
<protein>
    <recommendedName>
        <fullName evidence="2">R3H domain-containing protein</fullName>
    </recommendedName>
</protein>
<sequence>MEKTLCSNSVPHSSQQNLMDMFESANPPAKTLSPPLKVTLLGRDGVPVARGYVMTTTRRENGGQFCGYASLVDALFHGYNATVLAYGQGTTIRVELGDATTTAEPSGAHNISQAFPHTNGQPLDHFLRATSQVPDAQIITEHPAIRVGVVFCGRQSPGGHNVIFKGSFAESERALIRLEQDIEKFIHDPAQQQLFQQLPTSYLRLAAHRVSQHYCLQSM</sequence>
<dbReference type="PANTHER" id="PTHR15672:SF8">
    <property type="entry name" value="PROTEIN ENCORE"/>
    <property type="match status" value="1"/>
</dbReference>
<dbReference type="Gene3D" id="3.40.50.450">
    <property type="match status" value="1"/>
</dbReference>
<feature type="domain" description="R3H" evidence="2">
    <location>
        <begin position="172"/>
        <end position="219"/>
    </location>
</feature>
<dbReference type="PANTHER" id="PTHR15672">
    <property type="entry name" value="CAMP-REGULATED PHOSPHOPROTEIN 21 RELATED R3H DOMAIN CONTAINING PROTEIN"/>
    <property type="match status" value="1"/>
</dbReference>
<reference evidence="3 4" key="1">
    <citation type="submission" date="2020-10" db="EMBL/GenBank/DDBJ databases">
        <title>The Coptis chinensis genome and diversification of protoberbering-type alkaloids.</title>
        <authorList>
            <person name="Wang B."/>
            <person name="Shu S."/>
            <person name="Song C."/>
            <person name="Liu Y."/>
        </authorList>
    </citation>
    <scope>NUCLEOTIDE SEQUENCE [LARGE SCALE GENOMIC DNA]</scope>
    <source>
        <strain evidence="3">HL-2020</strain>
        <tissue evidence="3">Leaf</tissue>
    </source>
</reference>
<evidence type="ECO:0000313" key="4">
    <source>
        <dbReference type="Proteomes" id="UP000631114"/>
    </source>
</evidence>
<evidence type="ECO:0000256" key="1">
    <source>
        <dbReference type="ARBA" id="ARBA00022553"/>
    </source>
</evidence>
<dbReference type="SUPFAM" id="SSF82708">
    <property type="entry name" value="R3H domain"/>
    <property type="match status" value="1"/>
</dbReference>
<dbReference type="OrthoDB" id="537915at2759"/>